<dbReference type="Proteomes" id="UP001497457">
    <property type="component" value="Chromosome 15b"/>
</dbReference>
<keyword evidence="7" id="KW-0472">Membrane</keyword>
<keyword evidence="8" id="KW-0325">Glycoprotein</keyword>
<evidence type="ECO:0000256" key="9">
    <source>
        <dbReference type="ARBA" id="ARBA00023288"/>
    </source>
</evidence>
<dbReference type="AlphaFoldDB" id="A0ABC8Y2S1"/>
<dbReference type="PANTHER" id="PTHR19328:SF13">
    <property type="entry name" value="HIPL1 PROTEIN"/>
    <property type="match status" value="1"/>
</dbReference>
<reference evidence="12 13" key="2">
    <citation type="submission" date="2024-10" db="EMBL/GenBank/DDBJ databases">
        <authorList>
            <person name="Ryan C."/>
        </authorList>
    </citation>
    <scope>NUCLEOTIDE SEQUENCE [LARGE SCALE GENOMIC DNA]</scope>
</reference>
<name>A0ABC8Y2S1_9POAL</name>
<evidence type="ECO:0000259" key="11">
    <source>
        <dbReference type="Pfam" id="PF07995"/>
    </source>
</evidence>
<dbReference type="GO" id="GO:0016491">
    <property type="term" value="F:oxidoreductase activity"/>
    <property type="evidence" value="ECO:0007669"/>
    <property type="project" value="UniProtKB-KW"/>
</dbReference>
<keyword evidence="6" id="KW-0560">Oxidoreductase</keyword>
<dbReference type="SUPFAM" id="SSF50952">
    <property type="entry name" value="Soluble quinoprotein glucose dehydrogenase"/>
    <property type="match status" value="1"/>
</dbReference>
<evidence type="ECO:0000313" key="12">
    <source>
        <dbReference type="EMBL" id="CAL4935340.1"/>
    </source>
</evidence>
<comment type="similarity">
    <text evidence="10">Belongs to the PQQ oxidoreductase GdhB family.</text>
</comment>
<proteinExistence type="inferred from homology"/>
<evidence type="ECO:0000256" key="3">
    <source>
        <dbReference type="ARBA" id="ARBA00022475"/>
    </source>
</evidence>
<dbReference type="InterPro" id="IPR011041">
    <property type="entry name" value="Quinoprot_gluc/sorb_DH_b-prop"/>
</dbReference>
<dbReference type="FunFam" id="2.120.10.30:FF:000067">
    <property type="entry name" value="HHIP-like 1"/>
    <property type="match status" value="1"/>
</dbReference>
<feature type="domain" description="Glucose/Sorbosone dehydrogenase" evidence="11">
    <location>
        <begin position="291"/>
        <end position="638"/>
    </location>
</feature>
<dbReference type="EMBL" id="OZ075125">
    <property type="protein sequence ID" value="CAL4935340.1"/>
    <property type="molecule type" value="Genomic_DNA"/>
</dbReference>
<keyword evidence="13" id="KW-1185">Reference proteome</keyword>
<comment type="subcellular location">
    <subcellularLocation>
        <location evidence="2">Cell membrane</location>
        <topology evidence="2">Lipid-anchor</topology>
    </subcellularLocation>
</comment>
<reference evidence="13" key="1">
    <citation type="submission" date="2024-06" db="EMBL/GenBank/DDBJ databases">
        <authorList>
            <person name="Ryan C."/>
        </authorList>
    </citation>
    <scope>NUCLEOTIDE SEQUENCE [LARGE SCALE GENOMIC DNA]</scope>
</reference>
<evidence type="ECO:0000256" key="1">
    <source>
        <dbReference type="ARBA" id="ARBA00001931"/>
    </source>
</evidence>
<dbReference type="Gene3D" id="2.120.10.30">
    <property type="entry name" value="TolB, C-terminal domain"/>
    <property type="match status" value="1"/>
</dbReference>
<comment type="cofactor">
    <cofactor evidence="1">
        <name>pyrroloquinoline quinone</name>
        <dbReference type="ChEBI" id="CHEBI:58442"/>
    </cofactor>
</comment>
<evidence type="ECO:0000313" key="13">
    <source>
        <dbReference type="Proteomes" id="UP001497457"/>
    </source>
</evidence>
<organism evidence="12 13">
    <name type="scientific">Urochloa decumbens</name>
    <dbReference type="NCBI Taxonomy" id="240449"/>
    <lineage>
        <taxon>Eukaryota</taxon>
        <taxon>Viridiplantae</taxon>
        <taxon>Streptophyta</taxon>
        <taxon>Embryophyta</taxon>
        <taxon>Tracheophyta</taxon>
        <taxon>Spermatophyta</taxon>
        <taxon>Magnoliopsida</taxon>
        <taxon>Liliopsida</taxon>
        <taxon>Poales</taxon>
        <taxon>Poaceae</taxon>
        <taxon>PACMAD clade</taxon>
        <taxon>Panicoideae</taxon>
        <taxon>Panicodae</taxon>
        <taxon>Paniceae</taxon>
        <taxon>Melinidinae</taxon>
        <taxon>Urochloa</taxon>
    </lineage>
</organism>
<evidence type="ECO:0000256" key="8">
    <source>
        <dbReference type="ARBA" id="ARBA00023180"/>
    </source>
</evidence>
<evidence type="ECO:0000256" key="10">
    <source>
        <dbReference type="ARBA" id="ARBA00061483"/>
    </source>
</evidence>
<evidence type="ECO:0000256" key="6">
    <source>
        <dbReference type="ARBA" id="ARBA00023002"/>
    </source>
</evidence>
<dbReference type="InterPro" id="IPR012938">
    <property type="entry name" value="Glc/Sorbosone_DH"/>
</dbReference>
<dbReference type="Pfam" id="PF07995">
    <property type="entry name" value="GSDH"/>
    <property type="match status" value="1"/>
</dbReference>
<keyword evidence="5" id="KW-0634">PQQ</keyword>
<accession>A0ABC8Y2S1</accession>
<keyword evidence="9" id="KW-0449">Lipoprotein</keyword>
<gene>
    <name evidence="12" type="ORF">URODEC1_LOCUS29219</name>
</gene>
<evidence type="ECO:0000256" key="4">
    <source>
        <dbReference type="ARBA" id="ARBA00022729"/>
    </source>
</evidence>
<dbReference type="GO" id="GO:0005886">
    <property type="term" value="C:plasma membrane"/>
    <property type="evidence" value="ECO:0007669"/>
    <property type="project" value="UniProtKB-SubCell"/>
</dbReference>
<dbReference type="PANTHER" id="PTHR19328">
    <property type="entry name" value="HEDGEHOG-INTERACTING PROTEIN"/>
    <property type="match status" value="1"/>
</dbReference>
<evidence type="ECO:0000256" key="2">
    <source>
        <dbReference type="ARBA" id="ARBA00004193"/>
    </source>
</evidence>
<keyword evidence="4" id="KW-0732">Signal</keyword>
<sequence>MSPFHSPSVFKTNLVNTHMACCRCRRLPPHLPINPHLLLDAARLGHARRSQAHPHDGMRRPPPAARVRRSLLIPLLLCWCCLAAWSPPAARALPLCTDERAPAPLNRTLGFCSAYGGAGDGGGSCCDAAADAALRKRFDSMKISDAACAGVVKSVLCAECSPFSAELFNSSSKIQMVPLLCNYTSSTSSAQSKDSTQDYCKLVWETCENVTIVNSPFQPPLKGSARQPSSSSKLTDIWRSENDFCTSFGGSSRDQSLCFNGNAVFFNTTDPSPAPKGICLERIGNGSYLNMAPHPDGSNRVFLSSQAGKIWLAGIPEQGSGGTLQYDEANPFLDLTDEVHLDSQFGLMGIAFHPKFATNGRFFVSYNCDRTQSPNCAGRCSCNSGANCDPSKLGPDNGAQPCQYQVVVSEYSAKVSSSNVSAATSANPSEVRRIFTMGLPYTAHHGGQIQFGPADGYLYLMMGDGGSKGDPFNFSQNKKSLLGKIMRLDIDGTQSQSQAINQSLWGNYSIPKDNPFADDSDLLPEIWALGFANPWRCSFDYERPSYFYCGDVGQDAYEEVDLITKGGNYGWRAYEGPYIYHPKQSPGGNTSLDSINAIFPVMGYDHSTVNKDIGSASITGGYVYRGSADPCLYGRYLYTDLYSSLMWTGTETPGGSGNYTSAVMPLSCSKNSPIACESATGSTDPLLGYIFSFGQDNSKDIFVLASKGVYRVVRPSLCGYTCAAEKPETDNNGTAPSGSSSSAPATRLGKLVAVALVLVVCALYC</sequence>
<evidence type="ECO:0000256" key="7">
    <source>
        <dbReference type="ARBA" id="ARBA00023136"/>
    </source>
</evidence>
<protein>
    <recommendedName>
        <fullName evidence="11">Glucose/Sorbosone dehydrogenase domain-containing protein</fullName>
    </recommendedName>
</protein>
<evidence type="ECO:0000256" key="5">
    <source>
        <dbReference type="ARBA" id="ARBA00022891"/>
    </source>
</evidence>
<keyword evidence="3" id="KW-1003">Cell membrane</keyword>
<dbReference type="InterPro" id="IPR011042">
    <property type="entry name" value="6-blade_b-propeller_TolB-like"/>
</dbReference>